<protein>
    <recommendedName>
        <fullName evidence="6">Transmembrane protein</fullName>
    </recommendedName>
</protein>
<sequence>MDVGVNPLLADRARRRRSLPASPRMMGVSAFFFFSLVWLPLLGARVADAAPSSPSQTANAAQCPAAAPSTFSPPPSSCSRLTPYLPPPGKARRARPRVQIFFPPPKPRERVSPLAFWLHLALLLLACLGAAATLLSLLVERRRLWAVAESLLPPVALWRRARRKLQQRLRRLACVYEERRERRIKTITQLLFAVEVHNKQKQRECALNIEATERELETLSKRFLAVRARLAFGAQCAALGRACCAWLGACGSASASASSASFVLLPEDSEWASSGSSEPEREEDEDGASTVISSLTIDSLLHARISACAQTRAAGESTRRAERARSGDDSDGQGGEGRESFVWKALWGHSVAREDGLGEGQSSEEEDERGLAAEAACGRGWAPGGRDDAGAERDAAALRGGRPPARRRDSDSSSSEEENALEGEDLSASASFQDFLPFSSSNEFSPCSSSFARGAPAEPGEGLEVDDAGKIGAAAQRYVRLSSASPSLSSPSDGGDASESEDLIFVEALRERREHCAPETVRVKREGANCTLGARERDEPSQEGDARRRPARARPAARGEASQAKSGGADAVSVASWRASLMEGAVWGHRLDQLQRRKFLNSSKLLKDNSGATRAPNAT</sequence>
<keyword evidence="1" id="KW-0175">Coiled coil</keyword>
<dbReference type="KEGG" id="bbes:BESB_026300"/>
<accession>A0A2A9M6Z2</accession>
<feature type="transmembrane region" description="Helical" evidence="3">
    <location>
        <begin position="114"/>
        <end position="139"/>
    </location>
</feature>
<dbReference type="GeneID" id="40307682"/>
<keyword evidence="3" id="KW-0812">Transmembrane</keyword>
<keyword evidence="5" id="KW-1185">Reference proteome</keyword>
<evidence type="ECO:0000313" key="4">
    <source>
        <dbReference type="EMBL" id="PFH31656.1"/>
    </source>
</evidence>
<evidence type="ECO:0000256" key="1">
    <source>
        <dbReference type="SAM" id="Coils"/>
    </source>
</evidence>
<feature type="region of interest" description="Disordered" evidence="2">
    <location>
        <begin position="441"/>
        <end position="469"/>
    </location>
</feature>
<feature type="compositionally biased region" description="Basic and acidic residues" evidence="2">
    <location>
        <begin position="317"/>
        <end position="328"/>
    </location>
</feature>
<evidence type="ECO:0008006" key="6">
    <source>
        <dbReference type="Google" id="ProtNLM"/>
    </source>
</evidence>
<dbReference type="OrthoDB" id="10492816at2759"/>
<feature type="compositionally biased region" description="Polar residues" evidence="2">
    <location>
        <begin position="600"/>
        <end position="619"/>
    </location>
</feature>
<feature type="compositionally biased region" description="Acidic residues" evidence="2">
    <location>
        <begin position="414"/>
        <end position="425"/>
    </location>
</feature>
<comment type="caution">
    <text evidence="4">The sequence shown here is derived from an EMBL/GenBank/DDBJ whole genome shotgun (WGS) entry which is preliminary data.</text>
</comment>
<proteinExistence type="predicted"/>
<keyword evidence="3" id="KW-1133">Transmembrane helix</keyword>
<feature type="region of interest" description="Disordered" evidence="2">
    <location>
        <begin position="481"/>
        <end position="502"/>
    </location>
</feature>
<organism evidence="4 5">
    <name type="scientific">Besnoitia besnoiti</name>
    <name type="common">Apicomplexan protozoan</name>
    <dbReference type="NCBI Taxonomy" id="94643"/>
    <lineage>
        <taxon>Eukaryota</taxon>
        <taxon>Sar</taxon>
        <taxon>Alveolata</taxon>
        <taxon>Apicomplexa</taxon>
        <taxon>Conoidasida</taxon>
        <taxon>Coccidia</taxon>
        <taxon>Eucoccidiorida</taxon>
        <taxon>Eimeriorina</taxon>
        <taxon>Sarcocystidae</taxon>
        <taxon>Besnoitia</taxon>
    </lineage>
</organism>
<feature type="region of interest" description="Disordered" evidence="2">
    <location>
        <begin position="599"/>
        <end position="619"/>
    </location>
</feature>
<evidence type="ECO:0000313" key="5">
    <source>
        <dbReference type="Proteomes" id="UP000224006"/>
    </source>
</evidence>
<reference evidence="4 5" key="1">
    <citation type="submission" date="2017-09" db="EMBL/GenBank/DDBJ databases">
        <title>Genome sequencing of Besnoitia besnoiti strain Bb-Ger1.</title>
        <authorList>
            <person name="Schares G."/>
            <person name="Venepally P."/>
            <person name="Lorenzi H.A."/>
        </authorList>
    </citation>
    <scope>NUCLEOTIDE SEQUENCE [LARGE SCALE GENOMIC DNA]</scope>
    <source>
        <strain evidence="4 5">Bb-Ger1</strain>
    </source>
</reference>
<gene>
    <name evidence="4" type="ORF">BESB_026300</name>
</gene>
<feature type="compositionally biased region" description="Low complexity" evidence="2">
    <location>
        <begin position="481"/>
        <end position="495"/>
    </location>
</feature>
<feature type="region of interest" description="Disordered" evidence="2">
    <location>
        <begin position="53"/>
        <end position="91"/>
    </location>
</feature>
<feature type="coiled-coil region" evidence="1">
    <location>
        <begin position="162"/>
        <end position="229"/>
    </location>
</feature>
<feature type="region of interest" description="Disordered" evidence="2">
    <location>
        <begin position="520"/>
        <end position="571"/>
    </location>
</feature>
<dbReference type="Proteomes" id="UP000224006">
    <property type="component" value="Unassembled WGS sequence"/>
</dbReference>
<name>A0A2A9M6Z2_BESBE</name>
<feature type="compositionally biased region" description="Basic and acidic residues" evidence="2">
    <location>
        <begin position="534"/>
        <end position="548"/>
    </location>
</feature>
<feature type="compositionally biased region" description="Basic and acidic residues" evidence="2">
    <location>
        <begin position="385"/>
        <end position="396"/>
    </location>
</feature>
<feature type="region of interest" description="Disordered" evidence="2">
    <location>
        <begin position="312"/>
        <end position="337"/>
    </location>
</feature>
<dbReference type="AlphaFoldDB" id="A0A2A9M6Z2"/>
<evidence type="ECO:0000256" key="3">
    <source>
        <dbReference type="SAM" id="Phobius"/>
    </source>
</evidence>
<dbReference type="EMBL" id="NWUJ01000014">
    <property type="protein sequence ID" value="PFH31656.1"/>
    <property type="molecule type" value="Genomic_DNA"/>
</dbReference>
<feature type="region of interest" description="Disordered" evidence="2">
    <location>
        <begin position="378"/>
        <end position="427"/>
    </location>
</feature>
<keyword evidence="3" id="KW-0472">Membrane</keyword>
<feature type="compositionally biased region" description="Low complexity" evidence="2">
    <location>
        <begin position="441"/>
        <end position="451"/>
    </location>
</feature>
<dbReference type="VEuPathDB" id="ToxoDB:BESB_026300"/>
<dbReference type="RefSeq" id="XP_029215665.1">
    <property type="nucleotide sequence ID" value="XM_029361310.1"/>
</dbReference>
<feature type="region of interest" description="Disordered" evidence="2">
    <location>
        <begin position="270"/>
        <end position="289"/>
    </location>
</feature>
<evidence type="ECO:0000256" key="2">
    <source>
        <dbReference type="SAM" id="MobiDB-lite"/>
    </source>
</evidence>
<feature type="compositionally biased region" description="Low complexity" evidence="2">
    <location>
        <begin position="55"/>
        <end position="70"/>
    </location>
</feature>